<proteinExistence type="predicted"/>
<sequence length="984" mass="108325">MRRRLVVLWLMFLLGLPGLAGLCVAQDSTPLDIPLLTRQAEAGYRGAMLALGEAYLDGNGVKRDLDKAVGWFTPLARTNDADALYLLSFALRERGRPGDLDEALRNAVTALSLTKKRKGQEFLEANIQSQLGFIYEKLGRFDETVVAYEAARRIFEERLGQSHPQVAGAYMNLANGLAGAGRQEESLAATETAIRVISRLPGTDQEPLGSLYLNKAVSLISLARYGEALAAVDQAEVVYQQLGAQAVRIADVLRNRSRVLNLVGRNQEAIEAAQGALTLYGQIPSPDQSTLAATHGILGLAYRDLRRYDDARAQFRAAATIIENNPRASRIDMMHPLINLGNVDDELREFESALTNYQQALSIILDTYGPDHAETAGMLSRIGNTSLKLKRYDAALEYGLQALLIQTSATDADVDNERYTYRMLARTLSATGNRTTAIFFAKQAVNTHQEVRARNSNLSDETRAALGQSFQPSYRLLSDLLLADGQFSEAQFVAGLLKQQEFYEFTRGGAGRSSASRDIEPGSIRLDEVEQSFWTDMRASMEPVLQIASEMRALKATREETGTALLEDKLKMQELAAKRDQAMQVFVASARNLIDRTETAKKTAVQFGQRYADKIESDLRSMSPNTVLLQIMSQDNNLHVFIRAAGRQMIYRMLPVGRTELANKVSAALAAVRDHDEDALAQLAALYDDIIRPVRSDLDAAVDLKSTDAPVLLLDLSGFLRYVPFAALYDGRRYLVEDFAPALYNPASPTSFTPMRRDRIKGAGFGVTRPFPGFAALPGTARELETVFKIIAGKPRLDDDFTQKSLAKALSSKPQILHIASHFRFRPGNEANSYLLLGNGDGLSLDQLRSQKQYNFRGIDLITLSACETALGGGAEGEEIESFGVLAQNKGASAVMSTLWQIADESTAKLMADFYEGLINQNLDKARALRQAQLDLIQGAKPEPQVAQASRAMTALEDTEETVSEVPTAHPYYWAAFILMGNWM</sequence>
<protein>
    <submittedName>
        <fullName evidence="1">CHAT domain-containing protein</fullName>
    </submittedName>
</protein>
<reference evidence="1" key="1">
    <citation type="submission" date="2021-01" db="EMBL/GenBank/DDBJ databases">
        <authorList>
            <person name="Sun Q."/>
        </authorList>
    </citation>
    <scope>NUCLEOTIDE SEQUENCE</scope>
    <source>
        <strain evidence="1">YIM B02566</strain>
    </source>
</reference>
<accession>A0ACC5R5A2</accession>
<name>A0ACC5R5A2_9HYPH</name>
<dbReference type="EMBL" id="JAENHL010000007">
    <property type="protein sequence ID" value="MBK1867829.1"/>
    <property type="molecule type" value="Genomic_DNA"/>
</dbReference>
<evidence type="ECO:0000313" key="2">
    <source>
        <dbReference type="Proteomes" id="UP000616151"/>
    </source>
</evidence>
<dbReference type="Proteomes" id="UP000616151">
    <property type="component" value="Unassembled WGS sequence"/>
</dbReference>
<evidence type="ECO:0000313" key="1">
    <source>
        <dbReference type="EMBL" id="MBK1867829.1"/>
    </source>
</evidence>
<keyword evidence="2" id="KW-1185">Reference proteome</keyword>
<comment type="caution">
    <text evidence="1">The sequence shown here is derived from an EMBL/GenBank/DDBJ whole genome shotgun (WGS) entry which is preliminary data.</text>
</comment>
<gene>
    <name evidence="1" type="ORF">JHL16_15835</name>
</gene>
<organism evidence="1 2">
    <name type="scientific">Taklimakanibacter albus</name>
    <dbReference type="NCBI Taxonomy" id="2800327"/>
    <lineage>
        <taxon>Bacteria</taxon>
        <taxon>Pseudomonadati</taxon>
        <taxon>Pseudomonadota</taxon>
        <taxon>Alphaproteobacteria</taxon>
        <taxon>Hyphomicrobiales</taxon>
        <taxon>Aestuariivirgaceae</taxon>
        <taxon>Taklimakanibacter</taxon>
    </lineage>
</organism>